<dbReference type="Proteomes" id="UP001149140">
    <property type="component" value="Unassembled WGS sequence"/>
</dbReference>
<protein>
    <submittedName>
        <fullName evidence="1">Uncharacterized protein</fullName>
    </submittedName>
</protein>
<accession>A0A9X3MYX8</accession>
<dbReference type="EMBL" id="JAPDOD010000015">
    <property type="protein sequence ID" value="MDA0162038.1"/>
    <property type="molecule type" value="Genomic_DNA"/>
</dbReference>
<gene>
    <name evidence="1" type="ORF">OM076_17320</name>
</gene>
<proteinExistence type="predicted"/>
<name>A0A9X3MYX8_9ACTN</name>
<dbReference type="AlphaFoldDB" id="A0A9X3MYX8"/>
<organism evidence="1 2">
    <name type="scientific">Solirubrobacter ginsenosidimutans</name>
    <dbReference type="NCBI Taxonomy" id="490573"/>
    <lineage>
        <taxon>Bacteria</taxon>
        <taxon>Bacillati</taxon>
        <taxon>Actinomycetota</taxon>
        <taxon>Thermoleophilia</taxon>
        <taxon>Solirubrobacterales</taxon>
        <taxon>Solirubrobacteraceae</taxon>
        <taxon>Solirubrobacter</taxon>
    </lineage>
</organism>
<dbReference type="RefSeq" id="WP_270041272.1">
    <property type="nucleotide sequence ID" value="NZ_JAPDOD010000015.1"/>
</dbReference>
<evidence type="ECO:0000313" key="2">
    <source>
        <dbReference type="Proteomes" id="UP001149140"/>
    </source>
</evidence>
<evidence type="ECO:0000313" key="1">
    <source>
        <dbReference type="EMBL" id="MDA0162038.1"/>
    </source>
</evidence>
<keyword evidence="2" id="KW-1185">Reference proteome</keyword>
<comment type="caution">
    <text evidence="1">The sequence shown here is derived from an EMBL/GenBank/DDBJ whole genome shotgun (WGS) entry which is preliminary data.</text>
</comment>
<sequence>MTDALHRLADELREEGGLLALTVREDGREPQPHGDAVAARGEGYPLLVEAIREGYLQHYASGRVVQPEDPDLALLAGDRLYALGLERLAAIGDLDAVAELADVIALCAQAHAEGDPARADAVWDAGAAAVAGGPAADHQAAKRRWRGAGS</sequence>
<reference evidence="1" key="1">
    <citation type="submission" date="2022-10" db="EMBL/GenBank/DDBJ databases">
        <title>The WGS of Solirubrobacter ginsenosidimutans DSM 21036.</title>
        <authorList>
            <person name="Jiang Z."/>
        </authorList>
    </citation>
    <scope>NUCLEOTIDE SEQUENCE</scope>
    <source>
        <strain evidence="1">DSM 21036</strain>
    </source>
</reference>